<dbReference type="RefSeq" id="WP_212228137.1">
    <property type="nucleotide sequence ID" value="NZ_JAGUCN010000010.1"/>
</dbReference>
<evidence type="ECO:0000313" key="2">
    <source>
        <dbReference type="EMBL" id="MBS2211837.1"/>
    </source>
</evidence>
<accession>A0ABS5KAG2</accession>
<reference evidence="2 3" key="1">
    <citation type="journal article" date="2014" name="Int. J. Syst. Evol. Microbiol.">
        <title>Carboxylicivirga gen. nov. in the family Marinilabiliaceae with two novel species, Carboxylicivirga mesophila sp. nov. and Carboxylicivirga taeanensis sp. nov., and reclassification of Cytophaga fermentans as Saccharicrinis fermentans gen. nov., comb. nov.</title>
        <authorList>
            <person name="Yang S.H."/>
            <person name="Seo H.S."/>
            <person name="Woo J.H."/>
            <person name="Oh H.M."/>
            <person name="Jang H."/>
            <person name="Lee J.H."/>
            <person name="Kim S.J."/>
            <person name="Kwon K.K."/>
        </authorList>
    </citation>
    <scope>NUCLEOTIDE SEQUENCE [LARGE SCALE GENOMIC DNA]</scope>
    <source>
        <strain evidence="2 3">JCM 18290</strain>
    </source>
</reference>
<comment type="caution">
    <text evidence="2">The sequence shown here is derived from an EMBL/GenBank/DDBJ whole genome shotgun (WGS) entry which is preliminary data.</text>
</comment>
<feature type="region of interest" description="Disordered" evidence="1">
    <location>
        <begin position="94"/>
        <end position="118"/>
    </location>
</feature>
<organism evidence="2 3">
    <name type="scientific">Carboxylicivirga mesophila</name>
    <dbReference type="NCBI Taxonomy" id="1166478"/>
    <lineage>
        <taxon>Bacteria</taxon>
        <taxon>Pseudomonadati</taxon>
        <taxon>Bacteroidota</taxon>
        <taxon>Bacteroidia</taxon>
        <taxon>Marinilabiliales</taxon>
        <taxon>Marinilabiliaceae</taxon>
        <taxon>Carboxylicivirga</taxon>
    </lineage>
</organism>
<protein>
    <recommendedName>
        <fullName evidence="4">DNA primase</fullName>
    </recommendedName>
</protein>
<feature type="compositionally biased region" description="Acidic residues" evidence="1">
    <location>
        <begin position="104"/>
        <end position="118"/>
    </location>
</feature>
<evidence type="ECO:0000256" key="1">
    <source>
        <dbReference type="SAM" id="MobiDB-lite"/>
    </source>
</evidence>
<gene>
    <name evidence="2" type="ORF">KEM09_10500</name>
</gene>
<name>A0ABS5KAG2_9BACT</name>
<evidence type="ECO:0008006" key="4">
    <source>
        <dbReference type="Google" id="ProtNLM"/>
    </source>
</evidence>
<proteinExistence type="predicted"/>
<evidence type="ECO:0000313" key="3">
    <source>
        <dbReference type="Proteomes" id="UP000721861"/>
    </source>
</evidence>
<dbReference type="EMBL" id="JAGUCN010000010">
    <property type="protein sequence ID" value="MBS2211837.1"/>
    <property type="molecule type" value="Genomic_DNA"/>
</dbReference>
<keyword evidence="3" id="KW-1185">Reference proteome</keyword>
<sequence length="118" mass="13867">MITNKPKVIMDYQKLAEDLKEQLKLVYPEGFHDNIIWFNDSKGQRISALRFETDEKIYMLRMSAERALEIMDDDDDFGSDYKLKSDVQKEYADKHSDVDYLPDNLDDDDDMDAADDDD</sequence>
<dbReference type="Proteomes" id="UP000721861">
    <property type="component" value="Unassembled WGS sequence"/>
</dbReference>